<dbReference type="PRINTS" id="PR00463">
    <property type="entry name" value="EP450I"/>
</dbReference>
<comment type="cofactor">
    <cofactor evidence="1 11">
        <name>heme</name>
        <dbReference type="ChEBI" id="CHEBI:30413"/>
    </cofactor>
</comment>
<evidence type="ECO:0000256" key="4">
    <source>
        <dbReference type="ARBA" id="ARBA00022617"/>
    </source>
</evidence>
<dbReference type="FunFam" id="1.10.630.10:FF:000006">
    <property type="entry name" value="Cytochrome P450 302a1, mitochondrial"/>
    <property type="match status" value="1"/>
</dbReference>
<dbReference type="InterPro" id="IPR001936">
    <property type="entry name" value="RasGAP_dom"/>
</dbReference>
<comment type="caution">
    <text evidence="15">The sequence shown here is derived from an EMBL/GenBank/DDBJ whole genome shotgun (WGS) entry which is preliminary data.</text>
</comment>
<dbReference type="GO" id="GO:0051015">
    <property type="term" value="F:actin filament binding"/>
    <property type="evidence" value="ECO:0007669"/>
    <property type="project" value="TreeGrafter"/>
</dbReference>
<dbReference type="SUPFAM" id="SSF143885">
    <property type="entry name" value="RGC domain-like"/>
    <property type="match status" value="1"/>
</dbReference>
<dbReference type="PROSITE" id="PS50021">
    <property type="entry name" value="CH"/>
    <property type="match status" value="1"/>
</dbReference>
<gene>
    <name evidence="15" type="ORF">DGAL_LOCUS226</name>
</gene>
<dbReference type="PROSITE" id="PS50018">
    <property type="entry name" value="RAS_GTPASE_ACTIV_2"/>
    <property type="match status" value="1"/>
</dbReference>
<keyword evidence="9 11" id="KW-0408">Iron</keyword>
<reference evidence="15" key="1">
    <citation type="submission" date="2021-11" db="EMBL/GenBank/DDBJ databases">
        <authorList>
            <person name="Schell T."/>
        </authorList>
    </citation>
    <scope>NUCLEOTIDE SEQUENCE</scope>
    <source>
        <strain evidence="15">M5</strain>
    </source>
</reference>
<dbReference type="InterPro" id="IPR017972">
    <property type="entry name" value="Cyt_P450_CS"/>
</dbReference>
<dbReference type="CDD" id="cd05127">
    <property type="entry name" value="RasGAP_IQGAP_like"/>
    <property type="match status" value="1"/>
</dbReference>
<evidence type="ECO:0000256" key="1">
    <source>
        <dbReference type="ARBA" id="ARBA00001971"/>
    </source>
</evidence>
<dbReference type="SMART" id="SM00456">
    <property type="entry name" value="WW"/>
    <property type="match status" value="1"/>
</dbReference>
<dbReference type="Pfam" id="PF00616">
    <property type="entry name" value="RasGAP"/>
    <property type="match status" value="1"/>
</dbReference>
<accession>A0A8J2RCX5</accession>
<organism evidence="15 16">
    <name type="scientific">Daphnia galeata</name>
    <dbReference type="NCBI Taxonomy" id="27404"/>
    <lineage>
        <taxon>Eukaryota</taxon>
        <taxon>Metazoa</taxon>
        <taxon>Ecdysozoa</taxon>
        <taxon>Arthropoda</taxon>
        <taxon>Crustacea</taxon>
        <taxon>Branchiopoda</taxon>
        <taxon>Diplostraca</taxon>
        <taxon>Cladocera</taxon>
        <taxon>Anomopoda</taxon>
        <taxon>Daphniidae</taxon>
        <taxon>Daphnia</taxon>
    </lineage>
</organism>
<keyword evidence="8" id="KW-0560">Oxidoreductase</keyword>
<dbReference type="CDD" id="cd11054">
    <property type="entry name" value="CYP24A1-like"/>
    <property type="match status" value="1"/>
</dbReference>
<dbReference type="InterPro" id="IPR001202">
    <property type="entry name" value="WW_dom"/>
</dbReference>
<dbReference type="Gene3D" id="1.10.418.10">
    <property type="entry name" value="Calponin-like domain"/>
    <property type="match status" value="1"/>
</dbReference>
<dbReference type="SUPFAM" id="SSF47576">
    <property type="entry name" value="Calponin-homology domain, CH-domain"/>
    <property type="match status" value="1"/>
</dbReference>
<proteinExistence type="inferred from homology"/>
<dbReference type="GO" id="GO:0016705">
    <property type="term" value="F:oxidoreductase activity, acting on paired donors, with incorporation or reduction of molecular oxygen"/>
    <property type="evidence" value="ECO:0007669"/>
    <property type="project" value="InterPro"/>
</dbReference>
<sequence length="2104" mass="241624">MDEKRQEKIAYEYLCRLEETKTWIEMCIREPLPQSIELEEALRNGVFLAKLAHRFQPQSVPMKKIYDADQARYRDAGLTFRHTDNINHWLRAMSSLGLPSIFLPETTDLYDRKNMPRVIYSIHALSLFLYRLGKAPPMPSLYGKAQFSDEAVKLMSRELQRYGLSMPQFGKIGGILAGELPIDAAEHHAAIIAINKATEEGHCDLMIQAMGHPAAQLRDIDPSLADLYLQSLIDALDEKKQSSRERSLNSDFTADVYDELLTGSEIQYQLDSVNEFSALEKIALSVESRDTVRMMAALAHPILGIKRLNPDYCNAYLKALHIAICCDDKGVELCDVQALINQVNHEKESMLERQKYVNAVNQSLRGPDPNRTLQILRQLLDTEPMSELVVLEFAAALYHEEMNNFRSITEEDLSFEMICGAIRTLTQVAQVTQAVDGRNVTELLFVLEEPMLSFDGLNTSLTESYMMALTDLRRGKIHRRDFCTVLTHNEIQSCIIKVNEDTERGDVVQAIQRAVDSGDAIQLAVLLGSTGLTDQDPVEEQAPLYLRLLKTLSEAKKRSQDSNSVLSMGDVEEMLRRSRELATEAEEVCLVVTGLNNLRDSAGFVDTFNSPYINLPDMNRSQFQTCTKRMGSRLRGIRIDQLPSSKAWVMHRLEQGIPVYLNVKTQQISWEKPREYTDSGLVGLREFEDLAMSVVKDDDIEPLIIRLQACARGFLVREKIAFRLHHFHNNVSSVIKIQTWWRSVIERQRYLQWRQRQQEERERQPQRRDLKYFSKFVDDIVLIQACWRRWLALRAYRAIKRGDMPLCTLRRFLHLLDIGQRDYDEEMQVQLLKSDVVQTIRRNKQLEKDLNTMDIKIGLLVKNQIALQEVVAHGHKLRKHVNKATEQQERSSENHHFTRPGIELLSLTKTGRHKLEAYQHLFYLLQTEPRYLSKLLFLQPQKMPETMILSLYNYGSNLREEYLLLKLFKCALEEEVRHKVDNLSDISTGNPLVIKLILQLSRQGHRVGQLRELLGPIVERILKENIFINLSPVEIYKLWINQLESASGEPCGMPYEISAEEALKQPEVQRRLKTNIEFLKAATSLFLEQITYSIRNIPYGMLYVAKVLARALRNKFPLVPEKDVLKVIGNLVYYRYINPTIVSPDAFDIISVSPTQVLTTDQRRNLGNIAKMLQFAASKKGFAEESPHLMCLNPFIIECHEKFKAFFRGCIQVEEPEVEFGMDQYSEATLITKPTVCMSLQEVANIHQCLVEYEEALAPELEDPLHQILDDFGSGDQRNHPTIQYLLAGESKENVGTFQDLNEVAKTEIFLTLTNKFEMSVSPQEEKNQKLFVATKQMLVSILRCCHGDNLKEIIIRPASIEEQAVYTQFCRQQMQSEQNSSRFVSRVVSNTDTTETVLNSLKMRVSRNLRKLEQVGLVASSDSYAVLVAALARDVVTLRTHRRARSQELDRLLSTKRLLDEKTKFHEEQVNSYQEYLETCLKNLTLGKNQKRILQHRAEGNHLQLANALKSRTMLHYSATKLHQKGILIDIEGLPHAHFKSTFFDISPAVESGVFDVTAKFMGVSVEKVQLNIQDLLQMQFEGVTVLNIFKKAKINVNLLIFLLNSKFYGKTLKNRHMNIYTCFYIIIGDVLPAKPFSQIPGPLHVPLFGSQWLYSWIGPYFLDKLHLANEDKYRKYGAIVKEHFLWNFPIIHLYDKHDIENVLKYPSKYPIRPGLEAQIFYRQSRPDRYKSVGMVNVQGLEWHNLRSKLTTQLASTALGDHTVKQLCIISDELIEKIREKRVENVVEGFEKVIYRCGLEVIFAILFGQRLGALNKNSIPPIAERLMFATENLFEVSHETMYGLPWWKLFPTTSYKKLAECEDIIYDVFTDLVNEALINDENTKIQSPVLNQILTAEGVDIRDKIVAIIDLVAAGIETTGNATLFLLHNILSNPEVKARVYEELDRVMFSSQVPITPQLLLDLKYLKACVTESLRITPVAPNVARILEKSFNFQGYDVPSGTMVICETWVASLQDKNYPEAKRFIPERWLDADKVNHHPFLAIPFGVGRRMCPGKRIAEHEMLIITAKLLQTFDVSFEKPLEQVYKFLISPKGPIRVTLQDRC</sequence>
<dbReference type="PRINTS" id="PR00385">
    <property type="entry name" value="P450"/>
</dbReference>
<dbReference type="SMART" id="SM00015">
    <property type="entry name" value="IQ"/>
    <property type="match status" value="3"/>
</dbReference>
<dbReference type="GO" id="GO:1903479">
    <property type="term" value="P:mitotic actomyosin contractile ring assembly actin filament organization"/>
    <property type="evidence" value="ECO:0007669"/>
    <property type="project" value="TreeGrafter"/>
</dbReference>
<dbReference type="FunFam" id="1.10.506.10:FF:000004">
    <property type="entry name" value="IQ motif containing GTPase activating protein 1"/>
    <property type="match status" value="1"/>
</dbReference>
<evidence type="ECO:0000259" key="14">
    <source>
        <dbReference type="PROSITE" id="PS50021"/>
    </source>
</evidence>
<dbReference type="Gene3D" id="1.20.5.190">
    <property type="match status" value="1"/>
</dbReference>
<evidence type="ECO:0000256" key="8">
    <source>
        <dbReference type="ARBA" id="ARBA00023002"/>
    </source>
</evidence>
<dbReference type="OrthoDB" id="775356at2759"/>
<dbReference type="PANTHER" id="PTHR14149:SF14">
    <property type="entry name" value="CALPONIN-HOMOLOGY (CH) DOMAIN-CONTAINING PROTEIN"/>
    <property type="match status" value="1"/>
</dbReference>
<dbReference type="SUPFAM" id="SSF48350">
    <property type="entry name" value="GTPase activation domain, GAP"/>
    <property type="match status" value="1"/>
</dbReference>
<feature type="domain" description="Ras-GAP" evidence="12">
    <location>
        <begin position="946"/>
        <end position="1178"/>
    </location>
</feature>
<evidence type="ECO:0000256" key="6">
    <source>
        <dbReference type="ARBA" id="ARBA00022737"/>
    </source>
</evidence>
<evidence type="ECO:0000313" key="15">
    <source>
        <dbReference type="EMBL" id="CAH0098179.1"/>
    </source>
</evidence>
<evidence type="ECO:0000256" key="2">
    <source>
        <dbReference type="ARBA" id="ARBA00010617"/>
    </source>
</evidence>
<dbReference type="SUPFAM" id="SSF48264">
    <property type="entry name" value="Cytochrome P450"/>
    <property type="match status" value="1"/>
</dbReference>
<keyword evidence="6" id="KW-0677">Repeat</keyword>
<dbReference type="CDD" id="cd00201">
    <property type="entry name" value="WW"/>
    <property type="match status" value="1"/>
</dbReference>
<evidence type="ECO:0000256" key="9">
    <source>
        <dbReference type="ARBA" id="ARBA00023004"/>
    </source>
</evidence>
<dbReference type="InterPro" id="IPR036872">
    <property type="entry name" value="CH_dom_sf"/>
</dbReference>
<evidence type="ECO:0000259" key="12">
    <source>
        <dbReference type="PROSITE" id="PS50018"/>
    </source>
</evidence>
<feature type="domain" description="Calponin-homology (CH)" evidence="14">
    <location>
        <begin position="14"/>
        <end position="129"/>
    </location>
</feature>
<dbReference type="Pfam" id="PF03836">
    <property type="entry name" value="RasGAP_C"/>
    <property type="match status" value="1"/>
</dbReference>
<keyword evidence="7" id="KW-0112">Calmodulin-binding</keyword>
<dbReference type="InterPro" id="IPR001128">
    <property type="entry name" value="Cyt_P450"/>
</dbReference>
<evidence type="ECO:0000256" key="7">
    <source>
        <dbReference type="ARBA" id="ARBA00022860"/>
    </source>
</evidence>
<dbReference type="FunFam" id="1.10.418.10:FF:000013">
    <property type="entry name" value="IQ motif containing GTPase activating protein 1"/>
    <property type="match status" value="1"/>
</dbReference>
<dbReference type="SMART" id="SM00323">
    <property type="entry name" value="RasGAP"/>
    <property type="match status" value="1"/>
</dbReference>
<dbReference type="GO" id="GO:0005506">
    <property type="term" value="F:iron ion binding"/>
    <property type="evidence" value="ECO:0007669"/>
    <property type="project" value="InterPro"/>
</dbReference>
<dbReference type="InterPro" id="IPR001715">
    <property type="entry name" value="CH_dom"/>
</dbReference>
<comment type="similarity">
    <text evidence="2">Belongs to the cytochrome P450 family.</text>
</comment>
<feature type="binding site" description="axial binding residue" evidence="11">
    <location>
        <position position="2053"/>
    </location>
    <ligand>
        <name>heme</name>
        <dbReference type="ChEBI" id="CHEBI:30413"/>
    </ligand>
    <ligandPart>
        <name>Fe</name>
        <dbReference type="ChEBI" id="CHEBI:18248"/>
    </ligandPart>
</feature>
<keyword evidence="16" id="KW-1185">Reference proteome</keyword>
<dbReference type="InterPro" id="IPR000048">
    <property type="entry name" value="IQ_motif_EF-hand-BS"/>
</dbReference>
<dbReference type="EMBL" id="CAKKLH010000001">
    <property type="protein sequence ID" value="CAH0098179.1"/>
    <property type="molecule type" value="Genomic_DNA"/>
</dbReference>
<dbReference type="Gene3D" id="1.10.506.10">
    <property type="entry name" value="GTPase Activation - p120gap, domain 1"/>
    <property type="match status" value="1"/>
</dbReference>
<dbReference type="GO" id="GO:0020037">
    <property type="term" value="F:heme binding"/>
    <property type="evidence" value="ECO:0007669"/>
    <property type="project" value="InterPro"/>
</dbReference>
<keyword evidence="3" id="KW-0597">Phosphoprotein</keyword>
<dbReference type="PROSITE" id="PS50020">
    <property type="entry name" value="WW_DOMAIN_2"/>
    <property type="match status" value="1"/>
</dbReference>
<dbReference type="GO" id="GO:0005516">
    <property type="term" value="F:calmodulin binding"/>
    <property type="evidence" value="ECO:0007669"/>
    <property type="project" value="UniProtKB-KW"/>
</dbReference>
<dbReference type="GO" id="GO:0005096">
    <property type="term" value="F:GTPase activator activity"/>
    <property type="evidence" value="ECO:0007669"/>
    <property type="project" value="TreeGrafter"/>
</dbReference>
<dbReference type="Proteomes" id="UP000789390">
    <property type="component" value="Unassembled WGS sequence"/>
</dbReference>
<keyword evidence="4 11" id="KW-0349">Heme</keyword>
<dbReference type="InterPro" id="IPR036396">
    <property type="entry name" value="Cyt_P450_sf"/>
</dbReference>
<dbReference type="GO" id="GO:0005938">
    <property type="term" value="C:cell cortex"/>
    <property type="evidence" value="ECO:0007669"/>
    <property type="project" value="TreeGrafter"/>
</dbReference>
<dbReference type="InterPro" id="IPR000593">
    <property type="entry name" value="RasGAP_C"/>
</dbReference>
<feature type="domain" description="WW" evidence="13">
    <location>
        <begin position="642"/>
        <end position="675"/>
    </location>
</feature>
<name>A0A8J2RCX5_9CRUS</name>
<dbReference type="InterPro" id="IPR002401">
    <property type="entry name" value="Cyt_P450_E_grp-I"/>
</dbReference>
<dbReference type="GO" id="GO:0004497">
    <property type="term" value="F:monooxygenase activity"/>
    <property type="evidence" value="ECO:0007669"/>
    <property type="project" value="UniProtKB-KW"/>
</dbReference>
<dbReference type="PROSITE" id="PS50096">
    <property type="entry name" value="IQ"/>
    <property type="match status" value="2"/>
</dbReference>
<dbReference type="Pfam" id="PF00307">
    <property type="entry name" value="CH"/>
    <property type="match status" value="1"/>
</dbReference>
<evidence type="ECO:0000313" key="16">
    <source>
        <dbReference type="Proteomes" id="UP000789390"/>
    </source>
</evidence>
<evidence type="ECO:0000256" key="3">
    <source>
        <dbReference type="ARBA" id="ARBA00022553"/>
    </source>
</evidence>
<keyword evidence="10" id="KW-0503">Monooxygenase</keyword>
<evidence type="ECO:0000259" key="13">
    <source>
        <dbReference type="PROSITE" id="PS50020"/>
    </source>
</evidence>
<dbReference type="PROSITE" id="PS00086">
    <property type="entry name" value="CYTOCHROME_P450"/>
    <property type="match status" value="1"/>
</dbReference>
<evidence type="ECO:0000256" key="5">
    <source>
        <dbReference type="ARBA" id="ARBA00022723"/>
    </source>
</evidence>
<dbReference type="InterPro" id="IPR008936">
    <property type="entry name" value="Rho_GTPase_activation_prot"/>
</dbReference>
<protein>
    <submittedName>
        <fullName evidence="15">Uncharacterized protein</fullName>
    </submittedName>
</protein>
<dbReference type="SMART" id="SM00033">
    <property type="entry name" value="CH"/>
    <property type="match status" value="1"/>
</dbReference>
<dbReference type="PANTHER" id="PTHR14149">
    <property type="entry name" value="RAS GTPASE-ACTIVATING PROTEIN WITH IQ MOTIF"/>
    <property type="match status" value="1"/>
</dbReference>
<dbReference type="Pfam" id="PF00067">
    <property type="entry name" value="p450"/>
    <property type="match status" value="1"/>
</dbReference>
<evidence type="ECO:0000256" key="11">
    <source>
        <dbReference type="PIRSR" id="PIRSR602401-1"/>
    </source>
</evidence>
<keyword evidence="5 11" id="KW-0479">Metal-binding</keyword>
<evidence type="ECO:0000256" key="10">
    <source>
        <dbReference type="ARBA" id="ARBA00023033"/>
    </source>
</evidence>
<dbReference type="Pfam" id="PF00612">
    <property type="entry name" value="IQ"/>
    <property type="match status" value="2"/>
</dbReference>
<dbReference type="Gene3D" id="1.10.630.10">
    <property type="entry name" value="Cytochrome P450"/>
    <property type="match status" value="1"/>
</dbReference>